<comment type="caution">
    <text evidence="2">The sequence shown here is derived from an EMBL/GenBank/DDBJ whole genome shotgun (WGS) entry which is preliminary data.</text>
</comment>
<feature type="transmembrane region" description="Helical" evidence="1">
    <location>
        <begin position="111"/>
        <end position="130"/>
    </location>
</feature>
<dbReference type="Proteomes" id="UP000300381">
    <property type="component" value="Unassembled WGS sequence"/>
</dbReference>
<dbReference type="AlphaFoldDB" id="A0A480B1D5"/>
<evidence type="ECO:0000256" key="1">
    <source>
        <dbReference type="SAM" id="Phobius"/>
    </source>
</evidence>
<organism evidence="2 3">
    <name type="scientific">Veillonella tobetsuensis</name>
    <dbReference type="NCBI Taxonomy" id="1110546"/>
    <lineage>
        <taxon>Bacteria</taxon>
        <taxon>Bacillati</taxon>
        <taxon>Bacillota</taxon>
        <taxon>Negativicutes</taxon>
        <taxon>Veillonellales</taxon>
        <taxon>Veillonellaceae</taxon>
        <taxon>Veillonella</taxon>
    </lineage>
</organism>
<evidence type="ECO:0000313" key="3">
    <source>
        <dbReference type="Proteomes" id="UP000300381"/>
    </source>
</evidence>
<keyword evidence="1" id="KW-0472">Membrane</keyword>
<reference evidence="2 3" key="1">
    <citation type="submission" date="2019-03" db="EMBL/GenBank/DDBJ databases">
        <title>Draft genome sequences of two Veillonella tobetsuensis clinical isolates from intraoperative bronchial fluids of elderly patients with pulmonary carcinoma.</title>
        <authorList>
            <person name="Akiyama T."/>
        </authorList>
    </citation>
    <scope>NUCLEOTIDE SEQUENCE [LARGE SCALE GENOMIC DNA]</scope>
    <source>
        <strain evidence="2 3">PAGU 1578</strain>
    </source>
</reference>
<dbReference type="EMBL" id="BJCQ01000003">
    <property type="protein sequence ID" value="GCL66412.1"/>
    <property type="molecule type" value="Genomic_DNA"/>
</dbReference>
<feature type="transmembrane region" description="Helical" evidence="1">
    <location>
        <begin position="73"/>
        <end position="90"/>
    </location>
</feature>
<accession>A0A480B1D5</accession>
<keyword evidence="1" id="KW-1133">Transmembrane helix</keyword>
<gene>
    <name evidence="2" type="ORF">PAGU1578_00340</name>
</gene>
<keyword evidence="1" id="KW-0812">Transmembrane</keyword>
<name>A0A480B1D5_9FIRM</name>
<feature type="transmembrane region" description="Helical" evidence="1">
    <location>
        <begin position="6"/>
        <end position="27"/>
    </location>
</feature>
<proteinExistence type="predicted"/>
<evidence type="ECO:0000313" key="2">
    <source>
        <dbReference type="EMBL" id="GCL66412.1"/>
    </source>
</evidence>
<sequence>MHIHLPLVCVVIFYSVIVLYLIIYRILLRKKLSPLLVSLIANSNYGFMKVISWAIIITYPFMLFSMFYFLDYIAVPIVMAWFLQPVLIAATLFRQPLHSRYYEWARKKQMYVVWIVFFYLLAVLGVLKFYDFL</sequence>
<protein>
    <submittedName>
        <fullName evidence="2">Uncharacterized protein</fullName>
    </submittedName>
</protein>